<dbReference type="PRINTS" id="PR00411">
    <property type="entry name" value="PNDRDTASEI"/>
</dbReference>
<dbReference type="SUPFAM" id="SSF51905">
    <property type="entry name" value="FAD/NAD(P)-binding domain"/>
    <property type="match status" value="1"/>
</dbReference>
<comment type="caution">
    <text evidence="6">The sequence shown here is derived from an EMBL/GenBank/DDBJ whole genome shotgun (WGS) entry which is preliminary data.</text>
</comment>
<dbReference type="Gene3D" id="3.90.700.10">
    <property type="entry name" value="Succinate dehydrogenase/fumarate reductase flavoprotein, catalytic domain"/>
    <property type="match status" value="1"/>
</dbReference>
<evidence type="ECO:0000256" key="3">
    <source>
        <dbReference type="ARBA" id="ARBA00022827"/>
    </source>
</evidence>
<dbReference type="InterPro" id="IPR027477">
    <property type="entry name" value="Succ_DH/fumarate_Rdtase_cat_sf"/>
</dbReference>
<accession>A0A841JB67</accession>
<protein>
    <submittedName>
        <fullName evidence="6">Succinate dehydrogenase/fumarate reductase flavoprotein subunit</fullName>
    </submittedName>
</protein>
<evidence type="ECO:0000256" key="1">
    <source>
        <dbReference type="ARBA" id="ARBA00001974"/>
    </source>
</evidence>
<sequence length="567" mass="61989">MSDESYDLVIAGSGSAGLAAAIIAHSLGMRAIVVEKTDLVGGTSCYSGGVIWVPNSRQNVASGVQDSVDRAERYLDSTISNSHEREARRVYLERGGEAVAYLEEKTGPLFYVRAINSPDYYPEADGAEIQGRAMTPITYDGRNLKERFRDLRSPLPELCLFGRQMLELMDVYHLLNARRSLRSAWHTGKLLLRDVKDRLFYRQYGRGTRLTGGNALVARLYKAALDRDIPVVRNTALVGLIKKDGVVCGVEVTQNGVKREILAKRGVVLATGGFPWSKDLREQFMGDTEFGYSATSPDSTGDGIAIAMQNGGQFDRKNSEGAFWTPVSVGTRADGSTARFPHLMADRAKPRLIAVNRLGQRFFNEAENYHDFVRAMHRELGNGDQQPVHLLCDAPYLKKYAFGAIPPLASERRRALRSGYLIEGRTVEELAHKIGVDPSRLKQTITAFNQDARKGVDAEFGKGSSAYNRYLGDATHGPNPCLGPIEKAPFYAIRVYAGDIGTAMGLAADEHSRVLDENGVAIPGLYACGNDRNSIMAGSYPSGGITIGPALVFAYLAVQHASRAQEN</sequence>
<evidence type="ECO:0000313" key="7">
    <source>
        <dbReference type="Proteomes" id="UP000552700"/>
    </source>
</evidence>
<dbReference type="InterPro" id="IPR003953">
    <property type="entry name" value="FAD-dep_OxRdtase_2_FAD-bd"/>
</dbReference>
<keyword evidence="7" id="KW-1185">Reference proteome</keyword>
<dbReference type="InterPro" id="IPR050315">
    <property type="entry name" value="FAD-oxidoreductase_2"/>
</dbReference>
<proteinExistence type="predicted"/>
<feature type="domain" description="FAD-dependent oxidoreductase 2 FAD-binding" evidence="5">
    <location>
        <begin position="7"/>
        <end position="547"/>
    </location>
</feature>
<dbReference type="Proteomes" id="UP000552700">
    <property type="component" value="Unassembled WGS sequence"/>
</dbReference>
<keyword evidence="2" id="KW-0285">Flavoprotein</keyword>
<comment type="cofactor">
    <cofactor evidence="1">
        <name>FAD</name>
        <dbReference type="ChEBI" id="CHEBI:57692"/>
    </cofactor>
</comment>
<dbReference type="Gene3D" id="3.50.50.60">
    <property type="entry name" value="FAD/NAD(P)-binding domain"/>
    <property type="match status" value="2"/>
</dbReference>
<dbReference type="EMBL" id="JACIJP010000006">
    <property type="protein sequence ID" value="MBB6125361.1"/>
    <property type="molecule type" value="Genomic_DNA"/>
</dbReference>
<dbReference type="RefSeq" id="WP_184081653.1">
    <property type="nucleotide sequence ID" value="NZ_JACIJP010000006.1"/>
</dbReference>
<keyword evidence="3" id="KW-0274">FAD</keyword>
<name>A0A841JB67_9SPHN</name>
<organism evidence="6 7">
    <name type="scientific">Sphingobium subterraneum</name>
    <dbReference type="NCBI Taxonomy" id="627688"/>
    <lineage>
        <taxon>Bacteria</taxon>
        <taxon>Pseudomonadati</taxon>
        <taxon>Pseudomonadota</taxon>
        <taxon>Alphaproteobacteria</taxon>
        <taxon>Sphingomonadales</taxon>
        <taxon>Sphingomonadaceae</taxon>
        <taxon>Sphingobium</taxon>
    </lineage>
</organism>
<dbReference type="SUPFAM" id="SSF56425">
    <property type="entry name" value="Succinate dehydrogenase/fumarate reductase flavoprotein, catalytic domain"/>
    <property type="match status" value="1"/>
</dbReference>
<evidence type="ECO:0000256" key="2">
    <source>
        <dbReference type="ARBA" id="ARBA00022630"/>
    </source>
</evidence>
<dbReference type="Pfam" id="PF00890">
    <property type="entry name" value="FAD_binding_2"/>
    <property type="match status" value="1"/>
</dbReference>
<evidence type="ECO:0000256" key="4">
    <source>
        <dbReference type="ARBA" id="ARBA00023002"/>
    </source>
</evidence>
<dbReference type="GO" id="GO:0016491">
    <property type="term" value="F:oxidoreductase activity"/>
    <property type="evidence" value="ECO:0007669"/>
    <property type="project" value="UniProtKB-KW"/>
</dbReference>
<gene>
    <name evidence="6" type="ORF">FHS92_003122</name>
</gene>
<dbReference type="InterPro" id="IPR036188">
    <property type="entry name" value="FAD/NAD-bd_sf"/>
</dbReference>
<dbReference type="PANTHER" id="PTHR43400:SF10">
    <property type="entry name" value="3-OXOSTEROID 1-DEHYDROGENASE"/>
    <property type="match status" value="1"/>
</dbReference>
<dbReference type="PANTHER" id="PTHR43400">
    <property type="entry name" value="FUMARATE REDUCTASE"/>
    <property type="match status" value="1"/>
</dbReference>
<dbReference type="GO" id="GO:0008202">
    <property type="term" value="P:steroid metabolic process"/>
    <property type="evidence" value="ECO:0007669"/>
    <property type="project" value="UniProtKB-ARBA"/>
</dbReference>
<reference evidence="6 7" key="1">
    <citation type="submission" date="2020-08" db="EMBL/GenBank/DDBJ databases">
        <title>Genomic Encyclopedia of Type Strains, Phase IV (KMG-IV): sequencing the most valuable type-strain genomes for metagenomic binning, comparative biology and taxonomic classification.</title>
        <authorList>
            <person name="Goeker M."/>
        </authorList>
    </citation>
    <scope>NUCLEOTIDE SEQUENCE [LARGE SCALE GENOMIC DNA]</scope>
    <source>
        <strain evidence="6 7">DSM 102255</strain>
    </source>
</reference>
<dbReference type="AlphaFoldDB" id="A0A841JB67"/>
<evidence type="ECO:0000259" key="5">
    <source>
        <dbReference type="Pfam" id="PF00890"/>
    </source>
</evidence>
<evidence type="ECO:0000313" key="6">
    <source>
        <dbReference type="EMBL" id="MBB6125361.1"/>
    </source>
</evidence>
<keyword evidence="4" id="KW-0560">Oxidoreductase</keyword>